<dbReference type="InterPro" id="IPR043128">
    <property type="entry name" value="Rev_trsase/Diguanyl_cyclase"/>
</dbReference>
<dbReference type="EMBL" id="SDAM02000368">
    <property type="protein sequence ID" value="KAH6824297.1"/>
    <property type="molecule type" value="Genomic_DNA"/>
</dbReference>
<dbReference type="Pfam" id="PF17919">
    <property type="entry name" value="RT_RNaseH_2"/>
    <property type="match status" value="1"/>
</dbReference>
<feature type="region of interest" description="Disordered" evidence="1">
    <location>
        <begin position="54"/>
        <end position="96"/>
    </location>
</feature>
<dbReference type="Proteomes" id="UP001190926">
    <property type="component" value="Unassembled WGS sequence"/>
</dbReference>
<feature type="domain" description="Reverse transcriptase/retrotransposon-derived protein RNase H-like" evidence="2">
    <location>
        <begin position="482"/>
        <end position="523"/>
    </location>
</feature>
<accession>A0AAD4IZ64</accession>
<protein>
    <submittedName>
        <fullName evidence="3">ATP binding / aminoacyl-tRNA ligase/ nucleotide binding protein</fullName>
    </submittedName>
</protein>
<evidence type="ECO:0000259" key="2">
    <source>
        <dbReference type="Pfam" id="PF17919"/>
    </source>
</evidence>
<dbReference type="AlphaFoldDB" id="A0AAD4IZ64"/>
<dbReference type="InterPro" id="IPR041577">
    <property type="entry name" value="RT_RNaseH_2"/>
</dbReference>
<dbReference type="InterPro" id="IPR051320">
    <property type="entry name" value="Viral_Replic_Matur_Polypro"/>
</dbReference>
<evidence type="ECO:0000256" key="1">
    <source>
        <dbReference type="SAM" id="MobiDB-lite"/>
    </source>
</evidence>
<reference evidence="3 4" key="1">
    <citation type="journal article" date="2021" name="Nat. Commun.">
        <title>Incipient diploidization of the medicinal plant Perilla within 10,000 years.</title>
        <authorList>
            <person name="Zhang Y."/>
            <person name="Shen Q."/>
            <person name="Leng L."/>
            <person name="Zhang D."/>
            <person name="Chen S."/>
            <person name="Shi Y."/>
            <person name="Ning Z."/>
            <person name="Chen S."/>
        </authorList>
    </citation>
    <scope>NUCLEOTIDE SEQUENCE [LARGE SCALE GENOMIC DNA]</scope>
    <source>
        <strain evidence="4">cv. PC099</strain>
    </source>
</reference>
<dbReference type="GO" id="GO:0016874">
    <property type="term" value="F:ligase activity"/>
    <property type="evidence" value="ECO:0007669"/>
    <property type="project" value="UniProtKB-KW"/>
</dbReference>
<dbReference type="PANTHER" id="PTHR33064:SF37">
    <property type="entry name" value="RIBONUCLEASE H"/>
    <property type="match status" value="1"/>
</dbReference>
<proteinExistence type="predicted"/>
<organism evidence="3 4">
    <name type="scientific">Perilla frutescens var. hirtella</name>
    <name type="common">Perilla citriodora</name>
    <name type="synonym">Perilla setoyensis</name>
    <dbReference type="NCBI Taxonomy" id="608512"/>
    <lineage>
        <taxon>Eukaryota</taxon>
        <taxon>Viridiplantae</taxon>
        <taxon>Streptophyta</taxon>
        <taxon>Embryophyta</taxon>
        <taxon>Tracheophyta</taxon>
        <taxon>Spermatophyta</taxon>
        <taxon>Magnoliopsida</taxon>
        <taxon>eudicotyledons</taxon>
        <taxon>Gunneridae</taxon>
        <taxon>Pentapetalae</taxon>
        <taxon>asterids</taxon>
        <taxon>lamiids</taxon>
        <taxon>Lamiales</taxon>
        <taxon>Lamiaceae</taxon>
        <taxon>Nepetoideae</taxon>
        <taxon>Elsholtzieae</taxon>
        <taxon>Perilla</taxon>
    </lineage>
</organism>
<keyword evidence="3" id="KW-0436">Ligase</keyword>
<dbReference type="FunFam" id="3.30.70.270:FF:000020">
    <property type="entry name" value="Transposon Tf2-6 polyprotein-like Protein"/>
    <property type="match status" value="1"/>
</dbReference>
<dbReference type="Gene3D" id="3.30.70.270">
    <property type="match status" value="1"/>
</dbReference>
<dbReference type="SUPFAM" id="SSF56672">
    <property type="entry name" value="DNA/RNA polymerases"/>
    <property type="match status" value="1"/>
</dbReference>
<evidence type="ECO:0000313" key="3">
    <source>
        <dbReference type="EMBL" id="KAH6824297.1"/>
    </source>
</evidence>
<dbReference type="InterPro" id="IPR043502">
    <property type="entry name" value="DNA/RNA_pol_sf"/>
</dbReference>
<name>A0AAD4IZ64_PERFH</name>
<comment type="caution">
    <text evidence="3">The sequence shown here is derived from an EMBL/GenBank/DDBJ whole genome shotgun (WGS) entry which is preliminary data.</text>
</comment>
<dbReference type="PANTHER" id="PTHR33064">
    <property type="entry name" value="POL PROTEIN"/>
    <property type="match status" value="1"/>
</dbReference>
<sequence length="536" mass="59811">MSTRMEARVEMIEKGLESLRTEFDQWHPRLEKIDKLDDKLDSFTTMLHTMMKDKGPEQGFPSAATSHGVHTISDESPGSGAHSTPRETANKMTLPPFTSEEPKAWLSRAKQYFQLNLILEHCKVEVALVAMEGAALHWLCEEIRLRICSKDVRDLFDTIYLAREVERELDFSRGHQMTVRSPAKSVQAGGGSLVHQQSWTSGVGHATHSSDKTLQVIIIAQSDEEDVPENPEALQHELVGPKVVEEQLCTVELSQVTAGGFDSPQTMKLQGKINETIVVVMVDSGAITCYVFLLDSVDVILGVSWLSTLGEVQANWGTMSMKFMLEGRVVTLRGEPSLMCKQVSVERLSKINEVEAFKNSTVLNSISMSQCISEDRSTQFGGLHALAVEFPIVLSMLPGLPLHRAVDHRIPLQPGATPVSGVHMDPGKIFAIMRWTVPKSIKGVRGFLGLTCYYRWFIRDYGQLARPLIELLRKQQVGHWAWTAAAQEAFEQLQKVITSAPVLVMPDFSLPFVIECDASAWGLVIRPIKRLKQRLK</sequence>
<keyword evidence="4" id="KW-1185">Reference proteome</keyword>
<gene>
    <name evidence="3" type="ORF">C2S53_015738</name>
</gene>
<evidence type="ECO:0000313" key="4">
    <source>
        <dbReference type="Proteomes" id="UP001190926"/>
    </source>
</evidence>